<name>A0AAD5YHI2_9APHY</name>
<sequence>MATPTLLRRGVKLRKEAQLHSFHDFLFSNFHVPPRPFRYFRKLNLEFTDVGVVARNLDILTDIFRHASHLQDLSMGCFERLLENGPETFEAMATLPNLTSLTVDLIGRHGAKYLRGTTSPISNLIIGMIFRVKPIKLKHLGNIGATLTHLEIDCEGFKIAPSDLVFDHLRTLKIRASPTRYLASSWIFGPFPQLKHLILVKYNSETRSLAQVEEGHQRSLAELSRFNGPTPHLDVLVGDPLTFHRLSFFCPARALFLDRFCEERSLVLPRIIAKSQPYLLRIVLDAHDMPLNYFKPFCDDISGIASLKELWLRLNFEKGLDTKSKSLLVCVSHPSPNSTVSPPSLCVL</sequence>
<reference evidence="1" key="1">
    <citation type="submission" date="2022-07" db="EMBL/GenBank/DDBJ databases">
        <title>Genome Sequence of Physisporinus lineatus.</title>
        <authorList>
            <person name="Buettner E."/>
        </authorList>
    </citation>
    <scope>NUCLEOTIDE SEQUENCE</scope>
    <source>
        <strain evidence="1">VT162</strain>
    </source>
</reference>
<dbReference type="AlphaFoldDB" id="A0AAD5YHI2"/>
<accession>A0AAD5YHI2</accession>
<protein>
    <submittedName>
        <fullName evidence="1">Uncharacterized protein</fullName>
    </submittedName>
</protein>
<dbReference type="Proteomes" id="UP001212997">
    <property type="component" value="Unassembled WGS sequence"/>
</dbReference>
<comment type="caution">
    <text evidence="1">The sequence shown here is derived from an EMBL/GenBank/DDBJ whole genome shotgun (WGS) entry which is preliminary data.</text>
</comment>
<evidence type="ECO:0000313" key="1">
    <source>
        <dbReference type="EMBL" id="KAJ3485536.1"/>
    </source>
</evidence>
<gene>
    <name evidence="1" type="ORF">NLI96_g4900</name>
</gene>
<keyword evidence="2" id="KW-1185">Reference proteome</keyword>
<evidence type="ECO:0000313" key="2">
    <source>
        <dbReference type="Proteomes" id="UP001212997"/>
    </source>
</evidence>
<dbReference type="EMBL" id="JANAWD010000150">
    <property type="protein sequence ID" value="KAJ3485536.1"/>
    <property type="molecule type" value="Genomic_DNA"/>
</dbReference>
<organism evidence="1 2">
    <name type="scientific">Meripilus lineatus</name>
    <dbReference type="NCBI Taxonomy" id="2056292"/>
    <lineage>
        <taxon>Eukaryota</taxon>
        <taxon>Fungi</taxon>
        <taxon>Dikarya</taxon>
        <taxon>Basidiomycota</taxon>
        <taxon>Agaricomycotina</taxon>
        <taxon>Agaricomycetes</taxon>
        <taxon>Polyporales</taxon>
        <taxon>Meripilaceae</taxon>
        <taxon>Meripilus</taxon>
    </lineage>
</organism>
<dbReference type="SUPFAM" id="SSF52047">
    <property type="entry name" value="RNI-like"/>
    <property type="match status" value="1"/>
</dbReference>
<proteinExistence type="predicted"/>